<proteinExistence type="predicted"/>
<keyword evidence="4" id="KW-1185">Reference proteome</keyword>
<feature type="domain" description="HTH-like" evidence="1">
    <location>
        <begin position="50"/>
        <end position="89"/>
    </location>
</feature>
<dbReference type="OrthoDB" id="9803878at2"/>
<evidence type="ECO:0000313" key="3">
    <source>
        <dbReference type="EMBL" id="TRD15448.1"/>
    </source>
</evidence>
<organism evidence="3 4">
    <name type="scientific">Palleronia caenipelagi</name>
    <dbReference type="NCBI Taxonomy" id="2489174"/>
    <lineage>
        <taxon>Bacteria</taxon>
        <taxon>Pseudomonadati</taxon>
        <taxon>Pseudomonadota</taxon>
        <taxon>Alphaproteobacteria</taxon>
        <taxon>Rhodobacterales</taxon>
        <taxon>Roseobacteraceae</taxon>
        <taxon>Palleronia</taxon>
    </lineage>
</organism>
<accession>A0A547PMS4</accession>
<dbReference type="RefSeq" id="WP_142835877.1">
    <property type="nucleotide sequence ID" value="NZ_VFSV01000043.1"/>
</dbReference>
<dbReference type="EMBL" id="VFSV01000071">
    <property type="protein sequence ID" value="TRD14541.1"/>
    <property type="molecule type" value="Genomic_DNA"/>
</dbReference>
<evidence type="ECO:0000313" key="2">
    <source>
        <dbReference type="EMBL" id="TRD14541.1"/>
    </source>
</evidence>
<dbReference type="AlphaFoldDB" id="A0A547PMS4"/>
<gene>
    <name evidence="3" type="ORF">FEV53_16525</name>
    <name evidence="2" type="ORF">FEV53_18795</name>
</gene>
<reference evidence="3 4" key="1">
    <citation type="submission" date="2019-06" db="EMBL/GenBank/DDBJ databases">
        <title>Paenimaribius caenipelagi gen. nov., sp. nov., isolated from a tidal flat.</title>
        <authorList>
            <person name="Yoon J.-H."/>
        </authorList>
    </citation>
    <scope>NUCLEOTIDE SEQUENCE [LARGE SCALE GENOMIC DNA]</scope>
    <source>
        <strain evidence="3 4">JBTF-M29</strain>
    </source>
</reference>
<sequence>MNKRAFITAHKAQYGVSTLCRLVRLSRSWFYGHHASQAARDDRRERRSARDKALLERISHFFKASKHRYGSKRIHRDLRADGERVSERR</sequence>
<dbReference type="Pfam" id="PF13276">
    <property type="entry name" value="HTH_21"/>
    <property type="match status" value="1"/>
</dbReference>
<feature type="non-terminal residue" evidence="3">
    <location>
        <position position="89"/>
    </location>
</feature>
<dbReference type="InterPro" id="IPR025948">
    <property type="entry name" value="HTH-like_dom"/>
</dbReference>
<name>A0A547PMS4_9RHOB</name>
<protein>
    <submittedName>
        <fullName evidence="3">Transposase</fullName>
    </submittedName>
</protein>
<comment type="caution">
    <text evidence="3">The sequence shown here is derived from an EMBL/GenBank/DDBJ whole genome shotgun (WGS) entry which is preliminary data.</text>
</comment>
<evidence type="ECO:0000313" key="4">
    <source>
        <dbReference type="Proteomes" id="UP000318590"/>
    </source>
</evidence>
<dbReference type="EMBL" id="VFSV01000043">
    <property type="protein sequence ID" value="TRD15448.1"/>
    <property type="molecule type" value="Genomic_DNA"/>
</dbReference>
<evidence type="ECO:0000259" key="1">
    <source>
        <dbReference type="Pfam" id="PF13276"/>
    </source>
</evidence>
<dbReference type="Proteomes" id="UP000318590">
    <property type="component" value="Unassembled WGS sequence"/>
</dbReference>